<dbReference type="Gramene" id="ERM94525">
    <property type="protein sequence ID" value="ERM94525"/>
    <property type="gene ID" value="AMTR_s00010p00264460"/>
</dbReference>
<name>W1NH74_AMBTC</name>
<dbReference type="PROSITE" id="PS51375">
    <property type="entry name" value="PPR"/>
    <property type="match status" value="1"/>
</dbReference>
<evidence type="ECO:0000256" key="2">
    <source>
        <dbReference type="PROSITE-ProRule" id="PRU00708"/>
    </source>
</evidence>
<dbReference type="InterPro" id="IPR046960">
    <property type="entry name" value="PPR_At4g14850-like_plant"/>
</dbReference>
<dbReference type="InterPro" id="IPR011990">
    <property type="entry name" value="TPR-like_helical_dom_sf"/>
</dbReference>
<organism evidence="3 4">
    <name type="scientific">Amborella trichopoda</name>
    <dbReference type="NCBI Taxonomy" id="13333"/>
    <lineage>
        <taxon>Eukaryota</taxon>
        <taxon>Viridiplantae</taxon>
        <taxon>Streptophyta</taxon>
        <taxon>Embryophyta</taxon>
        <taxon>Tracheophyta</taxon>
        <taxon>Spermatophyta</taxon>
        <taxon>Magnoliopsida</taxon>
        <taxon>Amborellales</taxon>
        <taxon>Amborellaceae</taxon>
        <taxon>Amborella</taxon>
    </lineage>
</organism>
<sequence length="318" mass="35640">MDVPIPQKASNEIGFLSMNKIKTIQANFNGPIYHFAAKFHGLHQNIAGDISIKYSEFRNPFCEKEICYKLLKFYADYGDLSSGKMVHGAMIRSGTDSHLIGANSLVNIYCKCHAVEHARYLFDKMNDRNVVSWGAIMAGYLHSGLPREVFSLFELMGTSELRPNHFVFATVISSCAQLRALDQGKQSHSFVLKSGLEFYPYVNNALVTMYSNCGATGEAKEVFESMRKKDTLSCNSLISGLLCSGHDKEAFDCFRTVVGDYRDWDHISCLTILNLCASVRDMRLGEQLHCMMVKKNLETNVYVTTSLIDMYGKCGSAE</sequence>
<dbReference type="Gene3D" id="1.25.40.10">
    <property type="entry name" value="Tetratricopeptide repeat domain"/>
    <property type="match status" value="2"/>
</dbReference>
<dbReference type="eggNOG" id="KOG4197">
    <property type="taxonomic scope" value="Eukaryota"/>
</dbReference>
<dbReference type="GO" id="GO:0003723">
    <property type="term" value="F:RNA binding"/>
    <property type="evidence" value="ECO:0000318"/>
    <property type="project" value="GO_Central"/>
</dbReference>
<dbReference type="OMA" id="CKCHAVE"/>
<evidence type="ECO:0000313" key="3">
    <source>
        <dbReference type="EMBL" id="ERM94525.1"/>
    </source>
</evidence>
<dbReference type="FunFam" id="1.25.40.10:FF:000073">
    <property type="entry name" value="Pentatricopeptide repeat-containing protein chloroplastic"/>
    <property type="match status" value="1"/>
</dbReference>
<evidence type="ECO:0000256" key="1">
    <source>
        <dbReference type="ARBA" id="ARBA00022737"/>
    </source>
</evidence>
<dbReference type="HOGENOM" id="CLU_875347_0_0_1"/>
<accession>W1NH74</accession>
<dbReference type="GO" id="GO:0009451">
    <property type="term" value="P:RNA modification"/>
    <property type="evidence" value="ECO:0000318"/>
    <property type="project" value="GO_Central"/>
</dbReference>
<dbReference type="Pfam" id="PF13041">
    <property type="entry name" value="PPR_2"/>
    <property type="match status" value="1"/>
</dbReference>
<dbReference type="AlphaFoldDB" id="W1NH74"/>
<protein>
    <recommendedName>
        <fullName evidence="5">Pentatricopeptide repeat-containing protein</fullName>
    </recommendedName>
</protein>
<dbReference type="EMBL" id="KI397513">
    <property type="protein sequence ID" value="ERM94525.1"/>
    <property type="molecule type" value="Genomic_DNA"/>
</dbReference>
<gene>
    <name evidence="3" type="ORF">AMTR_s00010p00264460</name>
</gene>
<proteinExistence type="predicted"/>
<dbReference type="InterPro" id="IPR002885">
    <property type="entry name" value="PPR_rpt"/>
</dbReference>
<evidence type="ECO:0008006" key="5">
    <source>
        <dbReference type="Google" id="ProtNLM"/>
    </source>
</evidence>
<keyword evidence="4" id="KW-1185">Reference proteome</keyword>
<evidence type="ECO:0000313" key="4">
    <source>
        <dbReference type="Proteomes" id="UP000017836"/>
    </source>
</evidence>
<dbReference type="Proteomes" id="UP000017836">
    <property type="component" value="Unassembled WGS sequence"/>
</dbReference>
<dbReference type="Pfam" id="PF01535">
    <property type="entry name" value="PPR"/>
    <property type="match status" value="2"/>
</dbReference>
<dbReference type="PANTHER" id="PTHR24015">
    <property type="entry name" value="OS07G0578800 PROTEIN-RELATED"/>
    <property type="match status" value="1"/>
</dbReference>
<reference evidence="4" key="1">
    <citation type="journal article" date="2013" name="Science">
        <title>The Amborella genome and the evolution of flowering plants.</title>
        <authorList>
            <consortium name="Amborella Genome Project"/>
        </authorList>
    </citation>
    <scope>NUCLEOTIDE SEQUENCE [LARGE SCALE GENOMIC DNA]</scope>
</reference>
<dbReference type="NCBIfam" id="TIGR00756">
    <property type="entry name" value="PPR"/>
    <property type="match status" value="1"/>
</dbReference>
<feature type="repeat" description="PPR" evidence="2">
    <location>
        <begin position="129"/>
        <end position="163"/>
    </location>
</feature>
<keyword evidence="1" id="KW-0677">Repeat</keyword>
<dbReference type="PANTHER" id="PTHR24015:SF739">
    <property type="entry name" value="OS03G0644200 PROTEIN"/>
    <property type="match status" value="1"/>
</dbReference>